<evidence type="ECO:0000313" key="2">
    <source>
        <dbReference type="Proteomes" id="UP000032726"/>
    </source>
</evidence>
<dbReference type="Proteomes" id="UP000032726">
    <property type="component" value="Chromosome"/>
</dbReference>
<sequence length="293" mass="33523">MQGVIYAQKDEQIEVEQSAEVFLDEYTDEFQENFFEALKQKGIQNYDRAANLLLKCKQLKPGDPAIDHELAKVYLLDKKYPSAQQYAIEALHSGPENYWFLNTLLSIIDRQGSAIETVQDRIPYGNKELKQNLVRIYFKTKRFQQALNVLNEMGTSDFKERYLQRINDSIHKPKTAGPAPVVEEETEEDVLSRRKSTIEEAIANNDFNAVESLSAEALEAYPLQPYFYYAQGWALNKQGRPKEAISILETGLDYLFDDQTLLKMIYAELAEAHKTLGNGSKANEYLSKIKSGL</sequence>
<dbReference type="AlphaFoldDB" id="A0A0D5YT61"/>
<keyword evidence="2" id="KW-1185">Reference proteome</keyword>
<dbReference type="HOGENOM" id="CLU_933236_0_0_10"/>
<dbReference type="Pfam" id="PF09295">
    <property type="entry name" value="ChAPs"/>
    <property type="match status" value="1"/>
</dbReference>
<dbReference type="GO" id="GO:0012505">
    <property type="term" value="C:endomembrane system"/>
    <property type="evidence" value="ECO:0007669"/>
    <property type="project" value="UniProtKB-ARBA"/>
</dbReference>
<proteinExistence type="predicted"/>
<evidence type="ECO:0000313" key="1">
    <source>
        <dbReference type="EMBL" id="AKA35036.1"/>
    </source>
</evidence>
<dbReference type="InterPro" id="IPR015374">
    <property type="entry name" value="ChAPs"/>
</dbReference>
<dbReference type="InterPro" id="IPR011990">
    <property type="entry name" value="TPR-like_helical_dom_sf"/>
</dbReference>
<dbReference type="STRING" id="516051.VC82_1412"/>
<accession>A0A0D5YT61</accession>
<gene>
    <name evidence="1" type="ORF">VC82_1412</name>
</gene>
<dbReference type="PATRIC" id="fig|516051.4.peg.1459"/>
<evidence type="ECO:0008006" key="3">
    <source>
        <dbReference type="Google" id="ProtNLM"/>
    </source>
</evidence>
<dbReference type="KEGG" id="mlt:VC82_1412"/>
<dbReference type="Gene3D" id="1.25.40.10">
    <property type="entry name" value="Tetratricopeptide repeat domain"/>
    <property type="match status" value="2"/>
</dbReference>
<dbReference type="GO" id="GO:0016192">
    <property type="term" value="P:vesicle-mediated transport"/>
    <property type="evidence" value="ECO:0007669"/>
    <property type="project" value="UniProtKB-ARBA"/>
</dbReference>
<reference evidence="1 2" key="1">
    <citation type="submission" date="2015-03" db="EMBL/GenBank/DDBJ databases">
        <title>Complete genome sequence of Muricauda lutaonensis CC-HSB-11T, isolated from a coastal hot spring.</title>
        <authorList>
            <person name="Kim K.M."/>
        </authorList>
    </citation>
    <scope>NUCLEOTIDE SEQUENCE [LARGE SCALE GENOMIC DNA]</scope>
    <source>
        <strain evidence="1 2">CC-HSB-11</strain>
    </source>
</reference>
<dbReference type="GO" id="GO:0032991">
    <property type="term" value="C:protein-containing complex"/>
    <property type="evidence" value="ECO:0007669"/>
    <property type="project" value="UniProtKB-ARBA"/>
</dbReference>
<dbReference type="EMBL" id="CP011071">
    <property type="protein sequence ID" value="AKA35036.1"/>
    <property type="molecule type" value="Genomic_DNA"/>
</dbReference>
<protein>
    <recommendedName>
        <fullName evidence="3">Tetratricopeptide repeat protein</fullName>
    </recommendedName>
</protein>
<dbReference type="GO" id="GO:0005737">
    <property type="term" value="C:cytoplasm"/>
    <property type="evidence" value="ECO:0007669"/>
    <property type="project" value="UniProtKB-ARBA"/>
</dbReference>
<name>A0A0D5YT61_9FLAO</name>
<organism evidence="1 2">
    <name type="scientific">Flagellimonas lutaonensis</name>
    <dbReference type="NCBI Taxonomy" id="516051"/>
    <lineage>
        <taxon>Bacteria</taxon>
        <taxon>Pseudomonadati</taxon>
        <taxon>Bacteroidota</taxon>
        <taxon>Flavobacteriia</taxon>
        <taxon>Flavobacteriales</taxon>
        <taxon>Flavobacteriaceae</taxon>
        <taxon>Flagellimonas</taxon>
    </lineage>
</organism>
<dbReference type="SUPFAM" id="SSF48452">
    <property type="entry name" value="TPR-like"/>
    <property type="match status" value="2"/>
</dbReference>